<evidence type="ECO:0000313" key="1">
    <source>
        <dbReference type="EMBL" id="EEG27403.1"/>
    </source>
</evidence>
<evidence type="ECO:0008006" key="3">
    <source>
        <dbReference type="Google" id="ProtNLM"/>
    </source>
</evidence>
<dbReference type="InterPro" id="IPR057003">
    <property type="entry name" value="Phage_tail_terminator_2"/>
</dbReference>
<dbReference type="HOGENOM" id="CLU_1802887_0_0_11"/>
<dbReference type="Pfam" id="PF23841">
    <property type="entry name" value="Phage_tail_terminator_2"/>
    <property type="match status" value="1"/>
</dbReference>
<accession>C0E261</accession>
<protein>
    <recommendedName>
        <fullName evidence="3">Tail terminator</fullName>
    </recommendedName>
</protein>
<dbReference type="Proteomes" id="UP000006247">
    <property type="component" value="Unassembled WGS sequence"/>
</dbReference>
<dbReference type="EMBL" id="ACEB01000017">
    <property type="protein sequence ID" value="EEG27403.1"/>
    <property type="molecule type" value="Genomic_DNA"/>
</dbReference>
<evidence type="ECO:0000313" key="2">
    <source>
        <dbReference type="Proteomes" id="UP000006247"/>
    </source>
</evidence>
<dbReference type="RefSeq" id="WP_005520623.1">
    <property type="nucleotide sequence ID" value="NZ_EQ973329.1"/>
</dbReference>
<gene>
    <name evidence="1" type="ORF">CORMATOL_01066</name>
</gene>
<proteinExistence type="predicted"/>
<reference evidence="1 2" key="1">
    <citation type="submission" date="2009-01" db="EMBL/GenBank/DDBJ databases">
        <authorList>
            <person name="Fulton L."/>
            <person name="Clifton S."/>
            <person name="Chinwalla A.T."/>
            <person name="Mitreva M."/>
            <person name="Sodergren E."/>
            <person name="Weinstock G."/>
            <person name="Clifton S."/>
            <person name="Dooling D.J."/>
            <person name="Fulton B."/>
            <person name="Minx P."/>
            <person name="Pepin K.H."/>
            <person name="Johnson M."/>
            <person name="Bhonagiri V."/>
            <person name="Nash W.E."/>
            <person name="Mardis E.R."/>
            <person name="Wilson R.K."/>
        </authorList>
    </citation>
    <scope>NUCLEOTIDE SEQUENCE [LARGE SCALE GENOMIC DNA]</scope>
    <source>
        <strain evidence="1 2">ATCC 33806</strain>
    </source>
</reference>
<dbReference type="AlphaFoldDB" id="C0E261"/>
<sequence>MTIIIPDDLVPWPDAEQIIVAALDQVAQQMTPQPWVGTWIPDDYENQIQQAPLIVVQRTTGAADINNQVDVPLVEIGVLAETRADAQKINSYLRAWMLDVFPTYPQVPVRIVSITERVGSVMPPWINPDHRYVNALYEITIRRPRSHK</sequence>
<comment type="caution">
    <text evidence="1">The sequence shown here is derived from an EMBL/GenBank/DDBJ whole genome shotgun (WGS) entry which is preliminary data.</text>
</comment>
<organism evidence="1 2">
    <name type="scientific">Corynebacterium matruchotii ATCC 33806</name>
    <dbReference type="NCBI Taxonomy" id="566549"/>
    <lineage>
        <taxon>Bacteria</taxon>
        <taxon>Bacillati</taxon>
        <taxon>Actinomycetota</taxon>
        <taxon>Actinomycetes</taxon>
        <taxon>Mycobacteriales</taxon>
        <taxon>Corynebacteriaceae</taxon>
        <taxon>Corynebacterium</taxon>
    </lineage>
</organism>
<name>C0E261_9CORY</name>